<dbReference type="Proteomes" id="UP000195879">
    <property type="component" value="Unassembled WGS sequence"/>
</dbReference>
<dbReference type="AlphaFoldDB" id="A0A1C6WT36"/>
<evidence type="ECO:0000313" key="3">
    <source>
        <dbReference type="EMBL" id="SCL95052.1"/>
    </source>
</evidence>
<evidence type="ECO:0000313" key="4">
    <source>
        <dbReference type="Proteomes" id="UP000195879"/>
    </source>
</evidence>
<proteinExistence type="predicted"/>
<dbReference type="Proteomes" id="UP000507536">
    <property type="component" value="Unassembled WGS sequence"/>
</dbReference>
<name>A0A1C6WT36_PLACE</name>
<dbReference type="InterPro" id="IPR035987">
    <property type="entry name" value="Ribosomal_uS8_sf"/>
</dbReference>
<sequence length="128" mass="16047">MILRLLNKIKYNFKLNKNFILYKFNKIIYYLIILLYNYNYILKFYIIIINNRYYIFIILNKYKKIMYLKIYVKYNQLFYVNYNKLISFIKLNKYFKGLLVIYSCKYKFITHILSLKYKIGGILICYIF</sequence>
<feature type="transmembrane region" description="Helical" evidence="1">
    <location>
        <begin position="20"/>
        <end position="38"/>
    </location>
</feature>
<accession>A0A1C6WT36</accession>
<keyword evidence="2" id="KW-0689">Ribosomal protein</keyword>
<dbReference type="GO" id="GO:0003735">
    <property type="term" value="F:structural constituent of ribosome"/>
    <property type="evidence" value="ECO:0007669"/>
    <property type="project" value="InterPro"/>
</dbReference>
<dbReference type="EMBL" id="FMIO01000468">
    <property type="protein sequence ID" value="SCL95052.1"/>
    <property type="molecule type" value="Genomic_DNA"/>
</dbReference>
<evidence type="ECO:0000313" key="2">
    <source>
        <dbReference type="EMBL" id="SCL92421.1"/>
    </source>
</evidence>
<organism evidence="2">
    <name type="scientific">Plasmodium chabaudi adami</name>
    <dbReference type="NCBI Taxonomy" id="5826"/>
    <lineage>
        <taxon>Eukaryota</taxon>
        <taxon>Sar</taxon>
        <taxon>Alveolata</taxon>
        <taxon>Apicomplexa</taxon>
        <taxon>Aconoidasida</taxon>
        <taxon>Haemosporida</taxon>
        <taxon>Plasmodiidae</taxon>
        <taxon>Plasmodium</taxon>
        <taxon>Plasmodium (Vinckeia)</taxon>
    </lineage>
</organism>
<dbReference type="EMBL" id="FMIN01000435">
    <property type="protein sequence ID" value="SCL92421.1"/>
    <property type="molecule type" value="Genomic_DNA"/>
</dbReference>
<keyword evidence="1" id="KW-0472">Membrane</keyword>
<protein>
    <submittedName>
        <fullName evidence="2">Apicoplast ribosomal protein S8</fullName>
    </submittedName>
</protein>
<dbReference type="SUPFAM" id="SSF56047">
    <property type="entry name" value="Ribosomal protein S8"/>
    <property type="match status" value="1"/>
</dbReference>
<dbReference type="GO" id="GO:0005840">
    <property type="term" value="C:ribosome"/>
    <property type="evidence" value="ECO:0007669"/>
    <property type="project" value="UniProtKB-KW"/>
</dbReference>
<evidence type="ECO:0000256" key="1">
    <source>
        <dbReference type="SAM" id="Phobius"/>
    </source>
</evidence>
<keyword evidence="2" id="KW-0687">Ribonucleoprotein</keyword>
<gene>
    <name evidence="2" type="primary">rps8</name>
    <name evidence="3" type="ORF">PCHDK_000541800</name>
    <name evidence="2" type="ORF">PCHDS_000545000</name>
</gene>
<reference evidence="2 4" key="1">
    <citation type="submission" date="2016-08" db="EMBL/GenBank/DDBJ databases">
        <authorList>
            <consortium name="Pathogen Informatics"/>
        </authorList>
    </citation>
    <scope>NUCLEOTIDE SEQUENCE</scope>
    <source>
        <strain evidence="3 4">DK</strain>
        <strain evidence="2">DS</strain>
    </source>
</reference>
<keyword evidence="1" id="KW-0812">Transmembrane</keyword>
<keyword evidence="1" id="KW-1133">Transmembrane helix</keyword>
<dbReference type="GO" id="GO:0006412">
    <property type="term" value="P:translation"/>
    <property type="evidence" value="ECO:0007669"/>
    <property type="project" value="InterPro"/>
</dbReference>